<dbReference type="Pfam" id="PF00134">
    <property type="entry name" value="Cyclin_N"/>
    <property type="match status" value="1"/>
</dbReference>
<evidence type="ECO:0000256" key="3">
    <source>
        <dbReference type="ARBA" id="ARBA00023127"/>
    </source>
</evidence>
<dbReference type="CDD" id="cd20543">
    <property type="entry name" value="CYCLIN_AtCycD-like_rpt1"/>
    <property type="match status" value="1"/>
</dbReference>
<dbReference type="AlphaFoldDB" id="A0A1R3FXX8"/>
<evidence type="ECO:0000256" key="2">
    <source>
        <dbReference type="ARBA" id="ARBA00022618"/>
    </source>
</evidence>
<evidence type="ECO:0000313" key="8">
    <source>
        <dbReference type="EMBL" id="OMO50691.1"/>
    </source>
</evidence>
<reference evidence="8 9" key="1">
    <citation type="submission" date="2013-09" db="EMBL/GenBank/DDBJ databases">
        <title>Corchorus capsularis genome sequencing.</title>
        <authorList>
            <person name="Alam M."/>
            <person name="Haque M.S."/>
            <person name="Islam M.S."/>
            <person name="Emdad E.M."/>
            <person name="Islam M.M."/>
            <person name="Ahmed B."/>
            <person name="Halim A."/>
            <person name="Hossen Q.M.M."/>
            <person name="Hossain M.Z."/>
            <person name="Ahmed R."/>
            <person name="Khan M.M."/>
            <person name="Islam R."/>
            <person name="Rashid M.M."/>
            <person name="Khan S.A."/>
            <person name="Rahman M.S."/>
            <person name="Alam M."/>
        </authorList>
    </citation>
    <scope>NUCLEOTIDE SEQUENCE [LARGE SCALE GENOMIC DNA]</scope>
    <source>
        <strain evidence="9">cv. CVL-1</strain>
        <tissue evidence="8">Whole seedling</tissue>
    </source>
</reference>
<proteinExistence type="inferred from homology"/>
<gene>
    <name evidence="8" type="ORF">CCACVL1_30320</name>
</gene>
<dbReference type="CDD" id="cd20544">
    <property type="entry name" value="CYCLIN_AtCycD-like_rpt2"/>
    <property type="match status" value="1"/>
</dbReference>
<dbReference type="Gramene" id="OMO50691">
    <property type="protein sequence ID" value="OMO50691"/>
    <property type="gene ID" value="CCACVL1_30320"/>
</dbReference>
<protein>
    <recommendedName>
        <fullName evidence="10">Cyclin N-terminal domain-containing protein</fullName>
    </recommendedName>
</protein>
<accession>A0A1R3FXX8</accession>
<name>A0A1R3FXX8_COCAP</name>
<evidence type="ECO:0000256" key="1">
    <source>
        <dbReference type="ARBA" id="ARBA00009065"/>
    </source>
</evidence>
<dbReference type="InterPro" id="IPR013763">
    <property type="entry name" value="Cyclin-like_dom"/>
</dbReference>
<evidence type="ECO:0000256" key="4">
    <source>
        <dbReference type="ARBA" id="ARBA00023306"/>
    </source>
</evidence>
<dbReference type="Gene3D" id="1.10.472.10">
    <property type="entry name" value="Cyclin-like"/>
    <property type="match status" value="2"/>
</dbReference>
<dbReference type="SMART" id="SM01332">
    <property type="entry name" value="Cyclin_C"/>
    <property type="match status" value="1"/>
</dbReference>
<evidence type="ECO:0000259" key="7">
    <source>
        <dbReference type="SMART" id="SM01332"/>
    </source>
</evidence>
<dbReference type="PANTHER" id="PTHR10177">
    <property type="entry name" value="CYCLINS"/>
    <property type="match status" value="1"/>
</dbReference>
<keyword evidence="9" id="KW-1185">Reference proteome</keyword>
<keyword evidence="2" id="KW-0132">Cell division</keyword>
<evidence type="ECO:0000313" key="9">
    <source>
        <dbReference type="Proteomes" id="UP000188268"/>
    </source>
</evidence>
<evidence type="ECO:0008006" key="10">
    <source>
        <dbReference type="Google" id="ProtNLM"/>
    </source>
</evidence>
<dbReference type="FunFam" id="1.10.472.10:FF:000040">
    <property type="entry name" value="D6-type cyclin"/>
    <property type="match status" value="1"/>
</dbReference>
<dbReference type="GO" id="GO:0051301">
    <property type="term" value="P:cell division"/>
    <property type="evidence" value="ECO:0007669"/>
    <property type="project" value="UniProtKB-KW"/>
</dbReference>
<dbReference type="SMART" id="SM00385">
    <property type="entry name" value="CYCLIN"/>
    <property type="match status" value="1"/>
</dbReference>
<dbReference type="EMBL" id="AWWV01016052">
    <property type="protein sequence ID" value="OMO50691.1"/>
    <property type="molecule type" value="Genomic_DNA"/>
</dbReference>
<evidence type="ECO:0000259" key="6">
    <source>
        <dbReference type="SMART" id="SM00385"/>
    </source>
</evidence>
<dbReference type="STRING" id="210143.A0A1R3FXX8"/>
<comment type="caution">
    <text evidence="8">The sequence shown here is derived from an EMBL/GenBank/DDBJ whole genome shotgun (WGS) entry which is preliminary data.</text>
</comment>
<dbReference type="FunFam" id="1.10.472.10:FF:000034">
    <property type="entry name" value="D2/4-type cyclin"/>
    <property type="match status" value="1"/>
</dbReference>
<dbReference type="InterPro" id="IPR006671">
    <property type="entry name" value="Cyclin_N"/>
</dbReference>
<feature type="domain" description="Cyclin-like" evidence="6">
    <location>
        <begin position="109"/>
        <end position="197"/>
    </location>
</feature>
<dbReference type="OMA" id="MVEKECH"/>
<dbReference type="Proteomes" id="UP000188268">
    <property type="component" value="Unassembled WGS sequence"/>
</dbReference>
<organism evidence="8 9">
    <name type="scientific">Corchorus capsularis</name>
    <name type="common">Jute</name>
    <dbReference type="NCBI Taxonomy" id="210143"/>
    <lineage>
        <taxon>Eukaryota</taxon>
        <taxon>Viridiplantae</taxon>
        <taxon>Streptophyta</taxon>
        <taxon>Embryophyta</taxon>
        <taxon>Tracheophyta</taxon>
        <taxon>Spermatophyta</taxon>
        <taxon>Magnoliopsida</taxon>
        <taxon>eudicotyledons</taxon>
        <taxon>Gunneridae</taxon>
        <taxon>Pentapetalae</taxon>
        <taxon>rosids</taxon>
        <taxon>malvids</taxon>
        <taxon>Malvales</taxon>
        <taxon>Malvaceae</taxon>
        <taxon>Grewioideae</taxon>
        <taxon>Apeibeae</taxon>
        <taxon>Corchorus</taxon>
    </lineage>
</organism>
<dbReference type="Pfam" id="PF02984">
    <property type="entry name" value="Cyclin_C"/>
    <property type="match status" value="1"/>
</dbReference>
<dbReference type="OrthoDB" id="5590282at2759"/>
<evidence type="ECO:0000256" key="5">
    <source>
        <dbReference type="RuleBase" id="RU000383"/>
    </source>
</evidence>
<dbReference type="InterPro" id="IPR039361">
    <property type="entry name" value="Cyclin"/>
</dbReference>
<comment type="similarity">
    <text evidence="1">Belongs to the cyclin family. Cyclin D subfamily.</text>
</comment>
<keyword evidence="4" id="KW-0131">Cell cycle</keyword>
<sequence length="364" mass="40678">MAPSFDCAVSSLLCAEDNNSIFDDNDYCGWGVTDELYEFGSRWNHHRYYRNFNQNRVFNGVDEEGLPLQSDECVGLMVEKEHQHLPNADYLNRLQTGDLDLEARKEAVDWIGKVHAHFNFGPLCSYLSINYLDRFLSAYELPKGKAWMMQLLAVACLSLAAKMEETEVPLTLDLQVGESKFVFEAKTIQRMELLVLSTLSWRMQSITPFSFIDYFLYKLNDDKIPLRSSILRSIQLISSTIKGIDFLEFKPSEIAAAVAISVAVETKTVDTEKAISALTQHVQKERLLKCVELVNELLMVGGGGNASVPSVPQSPIGVLDAAACLSYKSDETTVGSCANSSHTLHTSPSIKRRKLNRSCEVGEL</sequence>
<feature type="domain" description="Cyclin C-terminal" evidence="7">
    <location>
        <begin position="206"/>
        <end position="327"/>
    </location>
</feature>
<keyword evidence="3 5" id="KW-0195">Cyclin</keyword>
<dbReference type="SUPFAM" id="SSF47954">
    <property type="entry name" value="Cyclin-like"/>
    <property type="match status" value="2"/>
</dbReference>
<dbReference type="InterPro" id="IPR036915">
    <property type="entry name" value="Cyclin-like_sf"/>
</dbReference>
<dbReference type="InterPro" id="IPR004367">
    <property type="entry name" value="Cyclin_C-dom"/>
</dbReference>